<dbReference type="PANTHER" id="PTHR10380">
    <property type="entry name" value="CUTICLE PROTEIN"/>
    <property type="match status" value="1"/>
</dbReference>
<dbReference type="InterPro" id="IPR000618">
    <property type="entry name" value="Insect_cuticle"/>
</dbReference>
<name>A0A9J7DQC5_SPOLT</name>
<keyword evidence="1 3" id="KW-0193">Cuticle</keyword>
<keyword evidence="2 5" id="KW-0732">Signal</keyword>
<dbReference type="InterPro" id="IPR031311">
    <property type="entry name" value="CHIT_BIND_RR_consensus"/>
</dbReference>
<dbReference type="PROSITE" id="PS00233">
    <property type="entry name" value="CHIT_BIND_RR_1"/>
    <property type="match status" value="1"/>
</dbReference>
<evidence type="ECO:0000256" key="1">
    <source>
        <dbReference type="ARBA" id="ARBA00022460"/>
    </source>
</evidence>
<dbReference type="Pfam" id="PF00379">
    <property type="entry name" value="Chitin_bind_4"/>
    <property type="match status" value="1"/>
</dbReference>
<dbReference type="GO" id="GO:0062129">
    <property type="term" value="C:chitin-based extracellular matrix"/>
    <property type="evidence" value="ECO:0007669"/>
    <property type="project" value="TreeGrafter"/>
</dbReference>
<dbReference type="PANTHER" id="PTHR10380:SF173">
    <property type="entry name" value="CUTICULAR PROTEIN 47EF, ISOFORM C-RELATED"/>
    <property type="match status" value="1"/>
</dbReference>
<dbReference type="PRINTS" id="PR00947">
    <property type="entry name" value="CUTICLE"/>
</dbReference>
<evidence type="ECO:0000256" key="3">
    <source>
        <dbReference type="PROSITE-ProRule" id="PRU00497"/>
    </source>
</evidence>
<feature type="signal peptide" evidence="5">
    <location>
        <begin position="1"/>
        <end position="15"/>
    </location>
</feature>
<accession>A0A9J7DQC5</accession>
<feature type="region of interest" description="Disordered" evidence="4">
    <location>
        <begin position="281"/>
        <end position="325"/>
    </location>
</feature>
<dbReference type="InterPro" id="IPR050468">
    <property type="entry name" value="Cuticle_Struct_Prot"/>
</dbReference>
<proteinExistence type="predicted"/>
<dbReference type="KEGG" id="sliu:111348373"/>
<reference evidence="7" key="1">
    <citation type="submission" date="2025-08" db="UniProtKB">
        <authorList>
            <consortium name="RefSeq"/>
        </authorList>
    </citation>
    <scope>IDENTIFICATION</scope>
    <source>
        <strain evidence="7">Ishihara</strain>
        <tissue evidence="7">Whole body</tissue>
    </source>
</reference>
<feature type="compositionally biased region" description="Gly residues" evidence="4">
    <location>
        <begin position="281"/>
        <end position="296"/>
    </location>
</feature>
<gene>
    <name evidence="7" type="primary">LOC111348373</name>
</gene>
<dbReference type="GO" id="GO:0008010">
    <property type="term" value="F:structural constituent of chitin-based larval cuticle"/>
    <property type="evidence" value="ECO:0007669"/>
    <property type="project" value="TreeGrafter"/>
</dbReference>
<dbReference type="OrthoDB" id="7479725at2759"/>
<organism evidence="6 7">
    <name type="scientific">Spodoptera litura</name>
    <name type="common">Asian cotton leafworm</name>
    <dbReference type="NCBI Taxonomy" id="69820"/>
    <lineage>
        <taxon>Eukaryota</taxon>
        <taxon>Metazoa</taxon>
        <taxon>Ecdysozoa</taxon>
        <taxon>Arthropoda</taxon>
        <taxon>Hexapoda</taxon>
        <taxon>Insecta</taxon>
        <taxon>Pterygota</taxon>
        <taxon>Neoptera</taxon>
        <taxon>Endopterygota</taxon>
        <taxon>Lepidoptera</taxon>
        <taxon>Glossata</taxon>
        <taxon>Ditrysia</taxon>
        <taxon>Noctuoidea</taxon>
        <taxon>Noctuidae</taxon>
        <taxon>Amphipyrinae</taxon>
        <taxon>Spodoptera</taxon>
    </lineage>
</organism>
<evidence type="ECO:0000256" key="2">
    <source>
        <dbReference type="ARBA" id="ARBA00022729"/>
    </source>
</evidence>
<dbReference type="PROSITE" id="PS51155">
    <property type="entry name" value="CHIT_BIND_RR_2"/>
    <property type="match status" value="1"/>
</dbReference>
<evidence type="ECO:0000313" key="7">
    <source>
        <dbReference type="RefSeq" id="XP_022814731.1"/>
    </source>
</evidence>
<keyword evidence="6" id="KW-1185">Reference proteome</keyword>
<dbReference type="RefSeq" id="XP_022814731.1">
    <property type="nucleotide sequence ID" value="XM_022958963.1"/>
</dbReference>
<evidence type="ECO:0000256" key="5">
    <source>
        <dbReference type="SAM" id="SignalP"/>
    </source>
</evidence>
<evidence type="ECO:0000256" key="4">
    <source>
        <dbReference type="SAM" id="MobiDB-lite"/>
    </source>
</evidence>
<evidence type="ECO:0000313" key="6">
    <source>
        <dbReference type="Proteomes" id="UP000301870"/>
    </source>
</evidence>
<dbReference type="AlphaFoldDB" id="A0A9J7DQC5"/>
<dbReference type="Proteomes" id="UP000301870">
    <property type="component" value="Chromosome 1"/>
</dbReference>
<sequence>MKLLVVAAVLGVCLADRLDNKYLPPRGNAGAGGFGPGFGAAGAPGFGKAGGGFGGAGGAGGFGAGGAGGFGAGGRGAGGAGGYGGAGSGFGGAGAGGAGSGFGGTQYSGNAYNAAAGGQYNARGGNSADANAQILKLNSEVTAEGFSYDFETSNGIRADARGVATNGVQSQGSFAYKGDDGQDYSISYTADENGYQPQGAHLPTPPPIPEEILKSLEQNARDEAAGIVDDGTYRGEGAGAGNGYSSGPAGGYSGAGAGGAGSGFGAGGAGSGFGGGAGGFGGAGAGRGSGAGGFGGAASRQYLAPNAGGRGSGSGNFNSQTGYRY</sequence>
<protein>
    <submittedName>
        <fullName evidence="7">Pupal cuticle protein 36-like</fullName>
    </submittedName>
</protein>
<dbReference type="CTD" id="100379451"/>
<dbReference type="GeneID" id="111348373"/>
<feature type="chain" id="PRO_5039898651" evidence="5">
    <location>
        <begin position="16"/>
        <end position="325"/>
    </location>
</feature>